<dbReference type="Pfam" id="PF00875">
    <property type="entry name" value="DNA_photolyase"/>
    <property type="match status" value="1"/>
</dbReference>
<organism evidence="9">
    <name type="scientific">Curvibacter symbiont subsp. Hydra magnipapillata</name>
    <dbReference type="NCBI Taxonomy" id="667019"/>
    <lineage>
        <taxon>Bacteria</taxon>
        <taxon>Pseudomonadati</taxon>
        <taxon>Pseudomonadota</taxon>
        <taxon>Betaproteobacteria</taxon>
        <taxon>Burkholderiales</taxon>
        <taxon>Comamonadaceae</taxon>
        <taxon>Curvibacter</taxon>
    </lineage>
</organism>
<sequence length="468" mass="51722">MLRPMPTTRSQEVMSLVDVGAPVIYWFRSDMRLQDNPAWTRACAMGRPVLAVTFAPVLSAREAAWGIPGLSPSRKAWWAATVQELRRELDALGVSLLVLRGGSMEALVRLFEASGAVALVCEEIAAPYERAQLSSLRASGIVVHSVWQGTLFKAEDLPFSVTDLPGVFTRFRNEVERAKVPFRTPLPAPVNVTGYDLACDAVSFAEDFVDGAAAGKFVADPRSAFQWRSGSSGANDEVLHLDEVLAGSGGGHAYLQHYLESGRVAQYKATRNGLTGMAYSSKWSPWLALGAVSAPELMAALKAHEREHGTTDGSYWLWFELLWRDYFRWLHLQYGAGLYRPKGLLEAAKSERVPHHRRSFTLWTQGRTGCDLVDAGMRELACSGYLSNRMRQVVASFLIYELGCDWRAGAAWFESQLLDFDVYSNQGNWLYIAGLGTDPRGGRRFNVAKQTADHDPDGAYRALWSAGS</sequence>
<evidence type="ECO:0000256" key="5">
    <source>
        <dbReference type="ARBA" id="ARBA00022991"/>
    </source>
</evidence>
<comment type="function">
    <text evidence="7">May have a photoreceptor function.</text>
</comment>
<dbReference type="InterPro" id="IPR014133">
    <property type="entry name" value="Cry_DASH"/>
</dbReference>
<dbReference type="Pfam" id="PF03441">
    <property type="entry name" value="FAD_binding_7"/>
    <property type="match status" value="1"/>
</dbReference>
<dbReference type="NCBIfam" id="TIGR02765">
    <property type="entry name" value="crypto_DASH"/>
    <property type="match status" value="1"/>
</dbReference>
<keyword evidence="3 6" id="KW-0285">Flavoprotein</keyword>
<dbReference type="GO" id="GO:0003904">
    <property type="term" value="F:deoxyribodipyrimidine photo-lyase activity"/>
    <property type="evidence" value="ECO:0007669"/>
    <property type="project" value="TreeGrafter"/>
</dbReference>
<comment type="cofactor">
    <cofactor evidence="6 7">
        <name>FAD</name>
        <dbReference type="ChEBI" id="CHEBI:57692"/>
    </cofactor>
    <text evidence="6 7">Binds 1 FAD per subunit.</text>
</comment>
<dbReference type="SUPFAM" id="SSF52425">
    <property type="entry name" value="Cryptochrome/photolyase, N-terminal domain"/>
    <property type="match status" value="1"/>
</dbReference>
<evidence type="ECO:0000256" key="2">
    <source>
        <dbReference type="ARBA" id="ARBA00017881"/>
    </source>
</evidence>
<reference evidence="9" key="1">
    <citation type="journal article" date="2010" name="Nature">
        <title>The dynamic genome of Hydra.</title>
        <authorList>
            <person name="Chapman J.A."/>
            <person name="Kirkness E.F."/>
            <person name="Simakov O."/>
            <person name="Hampson S.E."/>
            <person name="Mitros T."/>
            <person name="Weinmaier T."/>
            <person name="Rattei T."/>
            <person name="Balasubramanian P.G."/>
            <person name="Borman J."/>
            <person name="Busam D."/>
            <person name="Disbennett K."/>
            <person name="Pfannkoch C."/>
            <person name="Sumin N."/>
            <person name="Sutton G."/>
            <person name="Viswanathan L."/>
            <person name="Walenz B."/>
            <person name="Goodstein D.M."/>
            <person name="Hellsten U."/>
            <person name="Kawashima T."/>
            <person name="Prochnik S.E."/>
            <person name="Putnam N.H."/>
            <person name="Shu S."/>
            <person name="Blumberg B."/>
            <person name="Dana C.E."/>
            <person name="Gee L."/>
            <person name="Kibler D.F."/>
            <person name="Law L."/>
            <person name="Lindgens D."/>
            <person name="Martinez D.E."/>
            <person name="Peng J."/>
            <person name="Wigge P.A."/>
            <person name="Bertulat B."/>
            <person name="Guder C."/>
            <person name="Nakamura Y."/>
            <person name="Ozbek S."/>
            <person name="Watanabe H."/>
            <person name="Khalturin K."/>
            <person name="Hemmrich G."/>
            <person name="Franke A."/>
            <person name="Augustin R."/>
            <person name="Fraune S."/>
            <person name="Hayakawa E."/>
            <person name="Hayakawa S."/>
            <person name="Hirose M."/>
            <person name="Hwang J."/>
            <person name="Ikeo K."/>
            <person name="Nishimiya-Fujisawa C."/>
            <person name="Ogura A."/>
            <person name="Takahashi T."/>
            <person name="Steinmetz P.R."/>
            <person name="Zhang X."/>
            <person name="Aufschnaiter R."/>
            <person name="Eder M.K."/>
            <person name="Gorny A.K."/>
            <person name="Salvenmoser W."/>
            <person name="Heimberg A.M."/>
            <person name="Wheeler B.M."/>
            <person name="Peterson K.J."/>
            <person name="Boettger A."/>
            <person name="Tischler P."/>
            <person name="Wolf A."/>
            <person name="Gojobori T."/>
            <person name="Remington K.A."/>
            <person name="Strausberg R.L."/>
            <person name="Venter J."/>
            <person name="Technau U."/>
            <person name="Hobmayer B."/>
            <person name="Bosch T.C."/>
            <person name="Holstein T.W."/>
            <person name="Fujisawa T."/>
            <person name="Bode H.R."/>
            <person name="David C.N."/>
            <person name="Rokhsar D.S."/>
            <person name="Steele R.E."/>
        </authorList>
    </citation>
    <scope>NUCLEOTIDE SEQUENCE</scope>
</reference>
<accession>C9Y9Y0</accession>
<evidence type="ECO:0000259" key="8">
    <source>
        <dbReference type="PROSITE" id="PS51645"/>
    </source>
</evidence>
<dbReference type="InterPro" id="IPR036155">
    <property type="entry name" value="Crypto/Photolyase_N_sf"/>
</dbReference>
<dbReference type="Gene3D" id="1.10.579.10">
    <property type="entry name" value="DNA Cyclobutane Dipyrimidine Photolyase, subunit A, domain 3"/>
    <property type="match status" value="1"/>
</dbReference>
<protein>
    <recommendedName>
        <fullName evidence="2 7">Cryptochrome DASH</fullName>
    </recommendedName>
</protein>
<evidence type="ECO:0000256" key="4">
    <source>
        <dbReference type="ARBA" id="ARBA00022827"/>
    </source>
</evidence>
<feature type="binding site" evidence="6">
    <location>
        <begin position="419"/>
        <end position="421"/>
    </location>
    <ligand>
        <name>FAD</name>
        <dbReference type="ChEBI" id="CHEBI:57692"/>
    </ligand>
</feature>
<feature type="binding site" evidence="6">
    <location>
        <position position="267"/>
    </location>
    <ligand>
        <name>FAD</name>
        <dbReference type="ChEBI" id="CHEBI:57692"/>
    </ligand>
</feature>
<proteinExistence type="inferred from homology"/>
<dbReference type="PANTHER" id="PTHR11455">
    <property type="entry name" value="CRYPTOCHROME"/>
    <property type="match status" value="1"/>
</dbReference>
<dbReference type="PRINTS" id="PR00147">
    <property type="entry name" value="DNAPHOTLYASE"/>
</dbReference>
<dbReference type="InterPro" id="IPR002081">
    <property type="entry name" value="Cryptochrome/DNA_photolyase_1"/>
</dbReference>
<dbReference type="PROSITE" id="PS51645">
    <property type="entry name" value="PHR_CRY_ALPHA_BETA"/>
    <property type="match status" value="1"/>
</dbReference>
<dbReference type="GO" id="GO:0000719">
    <property type="term" value="P:photoreactive repair"/>
    <property type="evidence" value="ECO:0007669"/>
    <property type="project" value="TreeGrafter"/>
</dbReference>
<comment type="cofactor">
    <cofactor evidence="7">
        <name>(6R)-5,10-methylene-5,6,7,8-tetrahydrofolate</name>
        <dbReference type="ChEBI" id="CHEBI:15636"/>
    </cofactor>
    <text evidence="7">Binds 1 5,10-methenyltetrahydrofolate (MTHF) per subunit.</text>
</comment>
<keyword evidence="4 6" id="KW-0274">FAD</keyword>
<dbReference type="PANTHER" id="PTHR11455:SF22">
    <property type="entry name" value="CRYPTOCHROME DASH"/>
    <property type="match status" value="1"/>
</dbReference>
<evidence type="ECO:0000313" key="9">
    <source>
        <dbReference type="EMBL" id="CBA28873.1"/>
    </source>
</evidence>
<comment type="similarity">
    <text evidence="1 7">Belongs to the DNA photolyase class-1 family.</text>
</comment>
<dbReference type="InterPro" id="IPR006050">
    <property type="entry name" value="DNA_photolyase_N"/>
</dbReference>
<evidence type="ECO:0000256" key="6">
    <source>
        <dbReference type="PIRSR" id="PIRSR602081-1"/>
    </source>
</evidence>
<keyword evidence="9" id="KW-0456">Lyase</keyword>
<dbReference type="InterPro" id="IPR036134">
    <property type="entry name" value="Crypto/Photolyase_FAD-like_sf"/>
</dbReference>
<evidence type="ECO:0000256" key="3">
    <source>
        <dbReference type="ARBA" id="ARBA00022630"/>
    </source>
</evidence>
<gene>
    <name evidence="9" type="ORF">Csp_A09310</name>
</gene>
<dbReference type="GO" id="GO:0003677">
    <property type="term" value="F:DNA binding"/>
    <property type="evidence" value="ECO:0007669"/>
    <property type="project" value="TreeGrafter"/>
</dbReference>
<dbReference type="InterPro" id="IPR014729">
    <property type="entry name" value="Rossmann-like_a/b/a_fold"/>
</dbReference>
<dbReference type="EMBL" id="FN543104">
    <property type="protein sequence ID" value="CBA28873.1"/>
    <property type="molecule type" value="Genomic_DNA"/>
</dbReference>
<dbReference type="GO" id="GO:0071949">
    <property type="term" value="F:FAD binding"/>
    <property type="evidence" value="ECO:0007669"/>
    <property type="project" value="TreeGrafter"/>
</dbReference>
<evidence type="ECO:0000256" key="1">
    <source>
        <dbReference type="ARBA" id="ARBA00005862"/>
    </source>
</evidence>
<dbReference type="InterPro" id="IPR005101">
    <property type="entry name" value="Cryptochr/Photolyase_FAD-bd"/>
</dbReference>
<dbReference type="Gene3D" id="1.25.40.80">
    <property type="match status" value="1"/>
</dbReference>
<dbReference type="Gene3D" id="3.40.50.620">
    <property type="entry name" value="HUPs"/>
    <property type="match status" value="1"/>
</dbReference>
<evidence type="ECO:0000256" key="7">
    <source>
        <dbReference type="RuleBase" id="RU367151"/>
    </source>
</evidence>
<feature type="domain" description="Photolyase/cryptochrome alpha/beta" evidence="8">
    <location>
        <begin position="21"/>
        <end position="151"/>
    </location>
</feature>
<feature type="binding site" evidence="6">
    <location>
        <begin position="280"/>
        <end position="284"/>
    </location>
    <ligand>
        <name>FAD</name>
        <dbReference type="ChEBI" id="CHEBI:57692"/>
    </ligand>
</feature>
<dbReference type="AlphaFoldDB" id="C9Y9Y0"/>
<keyword evidence="5 7" id="KW-0157">Chromophore</keyword>
<dbReference type="SUPFAM" id="SSF48173">
    <property type="entry name" value="Cryptochrome/photolyase FAD-binding domain"/>
    <property type="match status" value="1"/>
</dbReference>
<name>C9Y9Y0_CURXX</name>